<gene>
    <name evidence="7" type="ORF">ACAOBT_LOCUS20666</name>
</gene>
<keyword evidence="8" id="KW-1185">Reference proteome</keyword>
<reference evidence="7" key="1">
    <citation type="submission" date="2022-03" db="EMBL/GenBank/DDBJ databases">
        <authorList>
            <person name="Sayadi A."/>
        </authorList>
    </citation>
    <scope>NUCLEOTIDE SEQUENCE</scope>
</reference>
<dbReference type="InterPro" id="IPR036373">
    <property type="entry name" value="Ribosomal_bL17_sf"/>
</dbReference>
<proteinExistence type="inferred from homology"/>
<dbReference type="GO" id="GO:0005762">
    <property type="term" value="C:mitochondrial large ribosomal subunit"/>
    <property type="evidence" value="ECO:0007669"/>
    <property type="project" value="TreeGrafter"/>
</dbReference>
<dbReference type="Proteomes" id="UP001152888">
    <property type="component" value="Unassembled WGS sequence"/>
</dbReference>
<organism evidence="7 8">
    <name type="scientific">Acanthoscelides obtectus</name>
    <name type="common">Bean weevil</name>
    <name type="synonym">Bruchus obtectus</name>
    <dbReference type="NCBI Taxonomy" id="200917"/>
    <lineage>
        <taxon>Eukaryota</taxon>
        <taxon>Metazoa</taxon>
        <taxon>Ecdysozoa</taxon>
        <taxon>Arthropoda</taxon>
        <taxon>Hexapoda</taxon>
        <taxon>Insecta</taxon>
        <taxon>Pterygota</taxon>
        <taxon>Neoptera</taxon>
        <taxon>Endopterygota</taxon>
        <taxon>Coleoptera</taxon>
        <taxon>Polyphaga</taxon>
        <taxon>Cucujiformia</taxon>
        <taxon>Chrysomeloidea</taxon>
        <taxon>Chrysomelidae</taxon>
        <taxon>Bruchinae</taxon>
        <taxon>Bruchini</taxon>
        <taxon>Acanthoscelides</taxon>
    </lineage>
</organism>
<evidence type="ECO:0000256" key="4">
    <source>
        <dbReference type="ARBA" id="ARBA00035290"/>
    </source>
</evidence>
<dbReference type="FunFam" id="3.90.1030.10:FF:000009">
    <property type="entry name" value="39S ribosomal protein L17, mitochondrial"/>
    <property type="match status" value="1"/>
</dbReference>
<evidence type="ECO:0000313" key="7">
    <source>
        <dbReference type="EMBL" id="CAH1992093.1"/>
    </source>
</evidence>
<dbReference type="OrthoDB" id="275000at2759"/>
<protein>
    <recommendedName>
        <fullName evidence="4">Large ribosomal subunit protein bL17m</fullName>
    </recommendedName>
    <alternativeName>
        <fullName evidence="5">39S ribosomal protein L17, mitochondrial</fullName>
    </alternativeName>
</protein>
<dbReference type="GO" id="GO:0003735">
    <property type="term" value="F:structural constituent of ribosome"/>
    <property type="evidence" value="ECO:0007669"/>
    <property type="project" value="InterPro"/>
</dbReference>
<evidence type="ECO:0000256" key="3">
    <source>
        <dbReference type="ARBA" id="ARBA00023274"/>
    </source>
</evidence>
<comment type="similarity">
    <text evidence="1">Belongs to the bacterial ribosomal protein bL17 family.</text>
</comment>
<feature type="region of interest" description="Disordered" evidence="6">
    <location>
        <begin position="199"/>
        <end position="247"/>
    </location>
</feature>
<evidence type="ECO:0000256" key="2">
    <source>
        <dbReference type="ARBA" id="ARBA00022980"/>
    </source>
</evidence>
<accession>A0A9P0LBC9</accession>
<evidence type="ECO:0000256" key="1">
    <source>
        <dbReference type="ARBA" id="ARBA00008777"/>
    </source>
</evidence>
<keyword evidence="2" id="KW-0689">Ribosomal protein</keyword>
<evidence type="ECO:0000256" key="6">
    <source>
        <dbReference type="SAM" id="MobiDB-lite"/>
    </source>
</evidence>
<keyword evidence="3" id="KW-0687">Ribonucleoprotein</keyword>
<dbReference type="PANTHER" id="PTHR14413:SF16">
    <property type="entry name" value="LARGE RIBOSOMAL SUBUNIT PROTEIN BL17M"/>
    <property type="match status" value="1"/>
</dbReference>
<dbReference type="PANTHER" id="PTHR14413">
    <property type="entry name" value="RIBOSOMAL PROTEIN L17"/>
    <property type="match status" value="1"/>
</dbReference>
<name>A0A9P0LBC9_ACAOB</name>
<comment type="caution">
    <text evidence="7">The sequence shown here is derived from an EMBL/GenBank/DDBJ whole genome shotgun (WGS) entry which is preliminary data.</text>
</comment>
<dbReference type="EMBL" id="CAKOFQ010007135">
    <property type="protein sequence ID" value="CAH1992093.1"/>
    <property type="molecule type" value="Genomic_DNA"/>
</dbReference>
<dbReference type="AlphaFoldDB" id="A0A9P0LBC9"/>
<sequence>MNQAEVTKLVSQLRIKVNSRLRKFRNPKGPEERLNKLRKTVTALIKHERIELNYPRADEARMYAERLLSDAIRYGDCHKTTMEMADYWIIEKQLVHKLFKVLVPRYENFTTSYTRMLPAPRPYPGYAKAILELKGNPYPSLLPDTHTNRNLIHNVLLDEAKKAYRLQKYKEIADKVDNAVKTEAQAAVTQVDAKSENIEVAAPQDKSQSEKTAVAPKQAASQENVQVETPDVKGSLQKELNGEVKEK</sequence>
<dbReference type="SUPFAM" id="SSF64263">
    <property type="entry name" value="Prokaryotic ribosomal protein L17"/>
    <property type="match status" value="1"/>
</dbReference>
<evidence type="ECO:0000313" key="8">
    <source>
        <dbReference type="Proteomes" id="UP001152888"/>
    </source>
</evidence>
<evidence type="ECO:0000256" key="5">
    <source>
        <dbReference type="ARBA" id="ARBA00035413"/>
    </source>
</evidence>
<dbReference type="Gene3D" id="3.90.1030.10">
    <property type="entry name" value="Ribosomal protein L17"/>
    <property type="match status" value="1"/>
</dbReference>
<dbReference type="InterPro" id="IPR000456">
    <property type="entry name" value="Ribosomal_bL17"/>
</dbReference>
<dbReference type="Pfam" id="PF01196">
    <property type="entry name" value="Ribosomal_L17"/>
    <property type="match status" value="1"/>
</dbReference>
<dbReference type="GO" id="GO:0006412">
    <property type="term" value="P:translation"/>
    <property type="evidence" value="ECO:0007669"/>
    <property type="project" value="InterPro"/>
</dbReference>